<dbReference type="Gene3D" id="3.40.50.300">
    <property type="entry name" value="P-loop containing nucleotide triphosphate hydrolases"/>
    <property type="match status" value="1"/>
</dbReference>
<dbReference type="PROSITE" id="PS50893">
    <property type="entry name" value="ABC_TRANSPORTER_2"/>
    <property type="match status" value="1"/>
</dbReference>
<dbReference type="AlphaFoldDB" id="A0A433Y1C1"/>
<accession>A0A433Y1C1</accession>
<keyword evidence="3" id="KW-0547">Nucleotide-binding</keyword>
<reference evidence="6 7" key="1">
    <citation type="submission" date="2018-12" db="EMBL/GenBank/DDBJ databases">
        <authorList>
            <person name="Sun L."/>
            <person name="Chen Z."/>
        </authorList>
    </citation>
    <scope>NUCLEOTIDE SEQUENCE [LARGE SCALE GENOMIC DNA]</scope>
    <source>
        <strain evidence="6 7">DSM 15890</strain>
    </source>
</reference>
<comment type="similarity">
    <text evidence="1">Belongs to the ABC transporter superfamily.</text>
</comment>
<dbReference type="GO" id="GO:0098796">
    <property type="term" value="C:membrane protein complex"/>
    <property type="evidence" value="ECO:0007669"/>
    <property type="project" value="UniProtKB-ARBA"/>
</dbReference>
<evidence type="ECO:0000256" key="4">
    <source>
        <dbReference type="ARBA" id="ARBA00022840"/>
    </source>
</evidence>
<dbReference type="Proteomes" id="UP000279446">
    <property type="component" value="Unassembled WGS sequence"/>
</dbReference>
<sequence length="232" mass="25806">MEAVLLINKVTKQFRKHEVILKEISLEIEAGTFTVMVGASGSGKSTLLNIMSGLLKPTSGSILYKGQDITKFDDNRLADFHRNEIGHIFQNYYLLSHLTVEENINIGISETGDHYELTEISKLLGIEDLLHHFPSELSGGQQQRVAVARAIIKKPSILYCDEATGALDEANGKKVISLLHLIRQQYGITIVFITHNHEIAKTADRVITVKDGSILHDMLCANPISVEQMSWV</sequence>
<evidence type="ECO:0000256" key="3">
    <source>
        <dbReference type="ARBA" id="ARBA00022741"/>
    </source>
</evidence>
<evidence type="ECO:0000313" key="7">
    <source>
        <dbReference type="Proteomes" id="UP000279446"/>
    </source>
</evidence>
<evidence type="ECO:0000313" key="6">
    <source>
        <dbReference type="EMBL" id="RUT41432.1"/>
    </source>
</evidence>
<dbReference type="SUPFAM" id="SSF52540">
    <property type="entry name" value="P-loop containing nucleoside triphosphate hydrolases"/>
    <property type="match status" value="1"/>
</dbReference>
<keyword evidence="7" id="KW-1185">Reference proteome</keyword>
<dbReference type="PANTHER" id="PTHR42798:SF2">
    <property type="entry name" value="ABC TRANSPORTER ATP-BINDING PROTEIN MG467-RELATED"/>
    <property type="match status" value="1"/>
</dbReference>
<dbReference type="RefSeq" id="WP_127194500.1">
    <property type="nucleotide sequence ID" value="NZ_RZNY01000030.1"/>
</dbReference>
<dbReference type="FunFam" id="3.40.50.300:FF:000032">
    <property type="entry name" value="Export ABC transporter ATP-binding protein"/>
    <property type="match status" value="1"/>
</dbReference>
<dbReference type="InterPro" id="IPR027417">
    <property type="entry name" value="P-loop_NTPase"/>
</dbReference>
<proteinExistence type="inferred from homology"/>
<dbReference type="PROSITE" id="PS00211">
    <property type="entry name" value="ABC_TRANSPORTER_1"/>
    <property type="match status" value="1"/>
</dbReference>
<gene>
    <name evidence="6" type="ORF">EJP82_23500</name>
</gene>
<dbReference type="GO" id="GO:0016887">
    <property type="term" value="F:ATP hydrolysis activity"/>
    <property type="evidence" value="ECO:0007669"/>
    <property type="project" value="InterPro"/>
</dbReference>
<keyword evidence="2" id="KW-0813">Transport</keyword>
<evidence type="ECO:0000256" key="2">
    <source>
        <dbReference type="ARBA" id="ARBA00022448"/>
    </source>
</evidence>
<protein>
    <submittedName>
        <fullName evidence="6">ABC transporter ATP-binding protein</fullName>
    </submittedName>
</protein>
<keyword evidence="4 6" id="KW-0067">ATP-binding</keyword>
<dbReference type="OrthoDB" id="9791546at2"/>
<dbReference type="SMART" id="SM00382">
    <property type="entry name" value="AAA"/>
    <property type="match status" value="1"/>
</dbReference>
<evidence type="ECO:0000256" key="1">
    <source>
        <dbReference type="ARBA" id="ARBA00005417"/>
    </source>
</evidence>
<dbReference type="InterPro" id="IPR003439">
    <property type="entry name" value="ABC_transporter-like_ATP-bd"/>
</dbReference>
<organism evidence="6 7">
    <name type="scientific">Paenibacillus anaericanus</name>
    <dbReference type="NCBI Taxonomy" id="170367"/>
    <lineage>
        <taxon>Bacteria</taxon>
        <taxon>Bacillati</taxon>
        <taxon>Bacillota</taxon>
        <taxon>Bacilli</taxon>
        <taxon>Bacillales</taxon>
        <taxon>Paenibacillaceae</taxon>
        <taxon>Paenibacillus</taxon>
    </lineage>
</organism>
<dbReference type="CDD" id="cd03255">
    <property type="entry name" value="ABC_MJ0796_LolCDE_FtsE"/>
    <property type="match status" value="1"/>
</dbReference>
<evidence type="ECO:0000259" key="5">
    <source>
        <dbReference type="PROSITE" id="PS50893"/>
    </source>
</evidence>
<dbReference type="GO" id="GO:0022857">
    <property type="term" value="F:transmembrane transporter activity"/>
    <property type="evidence" value="ECO:0007669"/>
    <property type="project" value="UniProtKB-ARBA"/>
</dbReference>
<feature type="domain" description="ABC transporter" evidence="5">
    <location>
        <begin position="5"/>
        <end position="232"/>
    </location>
</feature>
<dbReference type="Pfam" id="PF00005">
    <property type="entry name" value="ABC_tran"/>
    <property type="match status" value="1"/>
</dbReference>
<dbReference type="InterPro" id="IPR003593">
    <property type="entry name" value="AAA+_ATPase"/>
</dbReference>
<name>A0A433Y1C1_9BACL</name>
<dbReference type="InterPro" id="IPR017871">
    <property type="entry name" value="ABC_transporter-like_CS"/>
</dbReference>
<dbReference type="PANTHER" id="PTHR42798">
    <property type="entry name" value="LIPOPROTEIN-RELEASING SYSTEM ATP-BINDING PROTEIN LOLD"/>
    <property type="match status" value="1"/>
</dbReference>
<dbReference type="EMBL" id="RZNY01000030">
    <property type="protein sequence ID" value="RUT41432.1"/>
    <property type="molecule type" value="Genomic_DNA"/>
</dbReference>
<dbReference type="InterPro" id="IPR017911">
    <property type="entry name" value="MacB-like_ATP-bd"/>
</dbReference>
<dbReference type="GO" id="GO:0005524">
    <property type="term" value="F:ATP binding"/>
    <property type="evidence" value="ECO:0007669"/>
    <property type="project" value="UniProtKB-KW"/>
</dbReference>
<comment type="caution">
    <text evidence="6">The sequence shown here is derived from an EMBL/GenBank/DDBJ whole genome shotgun (WGS) entry which is preliminary data.</text>
</comment>